<gene>
    <name evidence="1" type="ORF">DKM28_06575</name>
</gene>
<protein>
    <recommendedName>
        <fullName evidence="3">DUF2769 domain-containing protein</fullName>
    </recommendedName>
</protein>
<dbReference type="Proteomes" id="UP000300067">
    <property type="component" value="Chromosome"/>
</dbReference>
<sequence>MQGAREEYGRYFGICGSYHHLKACLCKYCSSYPGGAGMFCARGGMETGKGKKDECLCETCVVFKKFRLEGEYFCQLKEKEEDFEKKYVAPDICTDFRTSAGTIRVCVLGEKK</sequence>
<evidence type="ECO:0000313" key="2">
    <source>
        <dbReference type="Proteomes" id="UP000300067"/>
    </source>
</evidence>
<reference evidence="1 2" key="1">
    <citation type="submission" date="2018-05" db="EMBL/GenBank/DDBJ databases">
        <title>Methanosarcina gilichinskyana sp. nov., a novel methanogenic archaeon isolated from Holocene permafrost, North East Russia.</title>
        <authorList>
            <person name="Oshurkova V."/>
            <person name="Meer M."/>
            <person name="Bochkareva O."/>
            <person name="Shcherbakova V."/>
        </authorList>
    </citation>
    <scope>NUCLEOTIDE SEQUENCE [LARGE SCALE GENOMIC DNA]</scope>
    <source>
        <strain evidence="1 2">JL01</strain>
    </source>
</reference>
<evidence type="ECO:0008006" key="3">
    <source>
        <dbReference type="Google" id="ProtNLM"/>
    </source>
</evidence>
<evidence type="ECO:0000313" key="1">
    <source>
        <dbReference type="EMBL" id="QCR15759.1"/>
    </source>
</evidence>
<dbReference type="AlphaFoldDB" id="A0A4P8R170"/>
<dbReference type="EMBL" id="CP029709">
    <property type="protein sequence ID" value="QCR15759.1"/>
    <property type="molecule type" value="Genomic_DNA"/>
</dbReference>
<organism evidence="1 2">
    <name type="scientific">Methanosarcina mazei</name>
    <name type="common">Methanosarcina frisia</name>
    <dbReference type="NCBI Taxonomy" id="2209"/>
    <lineage>
        <taxon>Archaea</taxon>
        <taxon>Methanobacteriati</taxon>
        <taxon>Methanobacteriota</taxon>
        <taxon>Stenosarchaea group</taxon>
        <taxon>Methanomicrobia</taxon>
        <taxon>Methanosarcinales</taxon>
        <taxon>Methanosarcinaceae</taxon>
        <taxon>Methanosarcina</taxon>
    </lineage>
</organism>
<accession>A0A4P8R170</accession>
<dbReference type="Pfam" id="PF10967">
    <property type="entry name" value="DUF2769"/>
    <property type="match status" value="1"/>
</dbReference>
<proteinExistence type="predicted"/>
<name>A0A4P8R170_METMZ</name>
<dbReference type="InterPro" id="IPR020075">
    <property type="entry name" value="Uncharacterised_AF2234"/>
</dbReference>